<reference evidence="3" key="1">
    <citation type="submission" date="2015-08" db="EMBL/GenBank/DDBJ databases">
        <title>Candidatus Bacteriodes Periocalifornicus.</title>
        <authorList>
            <person name="McLean J.S."/>
            <person name="Kelley S."/>
        </authorList>
    </citation>
    <scope>NUCLEOTIDE SEQUENCE [LARGE SCALE GENOMIC DNA]</scope>
    <source>
        <strain evidence="3">12B</strain>
    </source>
</reference>
<gene>
    <name evidence="3" type="ORF">AL399_02925</name>
</gene>
<dbReference type="PATRIC" id="fig|1702214.3.peg.946"/>
<keyword evidence="4" id="KW-1185">Reference proteome</keyword>
<name>A0A0Q4AYS6_9BACT</name>
<comment type="caution">
    <text evidence="3">The sequence shown here is derived from an EMBL/GenBank/DDBJ whole genome shotgun (WGS) entry which is preliminary data.</text>
</comment>
<evidence type="ECO:0000313" key="3">
    <source>
        <dbReference type="EMBL" id="KQM09230.1"/>
    </source>
</evidence>
<keyword evidence="2" id="KW-1133">Transmembrane helix</keyword>
<proteinExistence type="predicted"/>
<keyword evidence="2" id="KW-0472">Membrane</keyword>
<accession>A0A0Q4AYS6</accession>
<evidence type="ECO:0000256" key="2">
    <source>
        <dbReference type="SAM" id="Phobius"/>
    </source>
</evidence>
<evidence type="ECO:0008006" key="5">
    <source>
        <dbReference type="Google" id="ProtNLM"/>
    </source>
</evidence>
<feature type="coiled-coil region" evidence="1">
    <location>
        <begin position="77"/>
        <end position="178"/>
    </location>
</feature>
<feature type="transmembrane region" description="Helical" evidence="2">
    <location>
        <begin position="23"/>
        <end position="47"/>
    </location>
</feature>
<keyword evidence="2" id="KW-0812">Transmembrane</keyword>
<sequence length="308" mass="33882">MAQDDWRADARSKDSGSRPKNKVVGLLATLVVLLLLAAVGLGVLYYVKHTQSVQMQSLLEEQRDSISRNLEQVLVDYNDLKTDNASLLEKLTDEKARAEKLLAEVKSVKAVSYKKIKEYQKELGTLRAIMRKMVGEIDSLNTLNKELVEENSRVRGEYTEAQLNVQKLSSENETLSEAVQRGSVIQARSISLVGLNGREKVVNKASRTVKLKVCMTLMANPIAKSGSCLVYLRIFAPDGVLLADPEGGIFTLNGETVAYSAVREVEYANADLDLCVFYGEKGTYAKGNYKVEAYVHGALAGTGEAVLR</sequence>
<dbReference type="Proteomes" id="UP000054172">
    <property type="component" value="Unassembled WGS sequence"/>
</dbReference>
<evidence type="ECO:0000313" key="4">
    <source>
        <dbReference type="Proteomes" id="UP000054172"/>
    </source>
</evidence>
<keyword evidence="1" id="KW-0175">Coiled coil</keyword>
<dbReference type="AlphaFoldDB" id="A0A0Q4AYS6"/>
<dbReference type="STRING" id="1702214.AL399_02925"/>
<evidence type="ECO:0000256" key="1">
    <source>
        <dbReference type="SAM" id="Coils"/>
    </source>
</evidence>
<organism evidence="3 4">
    <name type="scientific">Candidatus [Bacteroides] periocalifornicus</name>
    <dbReference type="NCBI Taxonomy" id="1702214"/>
    <lineage>
        <taxon>Bacteria</taxon>
        <taxon>Pseudomonadati</taxon>
        <taxon>Bacteroidota</taxon>
    </lineage>
</organism>
<protein>
    <recommendedName>
        <fullName evidence="5">Chromosome segregation protein SMC</fullName>
    </recommendedName>
</protein>
<dbReference type="EMBL" id="LIIK01000009">
    <property type="protein sequence ID" value="KQM09230.1"/>
    <property type="molecule type" value="Genomic_DNA"/>
</dbReference>